<proteinExistence type="predicted"/>
<name>A0A139ID60_9PEZI</name>
<feature type="compositionally biased region" description="Polar residues" evidence="1">
    <location>
        <begin position="7"/>
        <end position="20"/>
    </location>
</feature>
<protein>
    <submittedName>
        <fullName evidence="2">Uncharacterized protein</fullName>
    </submittedName>
</protein>
<evidence type="ECO:0000256" key="1">
    <source>
        <dbReference type="SAM" id="MobiDB-lite"/>
    </source>
</evidence>
<organism evidence="2 3">
    <name type="scientific">Pseudocercospora musae</name>
    <dbReference type="NCBI Taxonomy" id="113226"/>
    <lineage>
        <taxon>Eukaryota</taxon>
        <taxon>Fungi</taxon>
        <taxon>Dikarya</taxon>
        <taxon>Ascomycota</taxon>
        <taxon>Pezizomycotina</taxon>
        <taxon>Dothideomycetes</taxon>
        <taxon>Dothideomycetidae</taxon>
        <taxon>Mycosphaerellales</taxon>
        <taxon>Mycosphaerellaceae</taxon>
        <taxon>Pseudocercospora</taxon>
    </lineage>
</organism>
<gene>
    <name evidence="2" type="ORF">AC579_4218</name>
</gene>
<evidence type="ECO:0000313" key="2">
    <source>
        <dbReference type="EMBL" id="KXT12634.1"/>
    </source>
</evidence>
<accession>A0A139ID60</accession>
<dbReference type="AlphaFoldDB" id="A0A139ID60"/>
<reference evidence="2 3" key="1">
    <citation type="submission" date="2015-07" db="EMBL/GenBank/DDBJ databases">
        <title>Comparative genomics of the Sigatoka disease complex on banana suggests a link between parallel evolutionary changes in Pseudocercospora fijiensis and Pseudocercospora eumusae and increased virulence on the banana host.</title>
        <authorList>
            <person name="Chang T.-C."/>
            <person name="Salvucci A."/>
            <person name="Crous P.W."/>
            <person name="Stergiopoulos I."/>
        </authorList>
    </citation>
    <scope>NUCLEOTIDE SEQUENCE [LARGE SCALE GENOMIC DNA]</scope>
    <source>
        <strain evidence="2 3">CBS 116634</strain>
    </source>
</reference>
<comment type="caution">
    <text evidence="2">The sequence shown here is derived from an EMBL/GenBank/DDBJ whole genome shotgun (WGS) entry which is preliminary data.</text>
</comment>
<evidence type="ECO:0000313" key="3">
    <source>
        <dbReference type="Proteomes" id="UP000073492"/>
    </source>
</evidence>
<feature type="region of interest" description="Disordered" evidence="1">
    <location>
        <begin position="1"/>
        <end position="20"/>
    </location>
</feature>
<sequence>MKLKATRPTSHAASSSTQEVQLRPIIRDRSQIGKQRYRMQSVENTDYIKLLSLTFCEAHHSPCLRLFAIEEQRLTFTELNDEAFITNDLVEILISLLFLNLEPTQKARKHSITNILLTCNPRLRAHNDQSVPHTPIRTIRKSLMKAFVCRVMDLTKQLFLIRDIVGINAPISMLVLRIGVSVSLHFCIEVAKKVFFVTGLEVDADTGTAALGADEWAVVRDGVEAAVAFRHVMVLNPGWWWRCWREFGSALMGSWRGAGVGVGASVALGGAEGGHGC</sequence>
<dbReference type="EMBL" id="LFZO01000145">
    <property type="protein sequence ID" value="KXT12634.1"/>
    <property type="molecule type" value="Genomic_DNA"/>
</dbReference>
<dbReference type="Proteomes" id="UP000073492">
    <property type="component" value="Unassembled WGS sequence"/>
</dbReference>
<keyword evidence="3" id="KW-1185">Reference proteome</keyword>